<comment type="caution">
    <text evidence="2">The sequence shown here is derived from an EMBL/GenBank/DDBJ whole genome shotgun (WGS) entry which is preliminary data.</text>
</comment>
<organism evidence="2 3">
    <name type="scientific">Acropora cervicornis</name>
    <name type="common">Staghorn coral</name>
    <dbReference type="NCBI Taxonomy" id="6130"/>
    <lineage>
        <taxon>Eukaryota</taxon>
        <taxon>Metazoa</taxon>
        <taxon>Cnidaria</taxon>
        <taxon>Anthozoa</taxon>
        <taxon>Hexacorallia</taxon>
        <taxon>Scleractinia</taxon>
        <taxon>Astrocoeniina</taxon>
        <taxon>Acroporidae</taxon>
        <taxon>Acropora</taxon>
    </lineage>
</organism>
<protein>
    <submittedName>
        <fullName evidence="2">Uncharacterized protein</fullName>
    </submittedName>
</protein>
<feature type="region of interest" description="Disordered" evidence="1">
    <location>
        <begin position="1"/>
        <end position="87"/>
    </location>
</feature>
<name>A0AAD9UW74_ACRCE</name>
<evidence type="ECO:0000256" key="1">
    <source>
        <dbReference type="SAM" id="MobiDB-lite"/>
    </source>
</evidence>
<reference evidence="2" key="2">
    <citation type="journal article" date="2023" name="Science">
        <title>Genomic signatures of disease resistance in endangered staghorn corals.</title>
        <authorList>
            <person name="Vollmer S.V."/>
            <person name="Selwyn J.D."/>
            <person name="Despard B.A."/>
            <person name="Roesel C.L."/>
        </authorList>
    </citation>
    <scope>NUCLEOTIDE SEQUENCE</scope>
    <source>
        <strain evidence="2">K2</strain>
    </source>
</reference>
<evidence type="ECO:0000313" key="3">
    <source>
        <dbReference type="Proteomes" id="UP001249851"/>
    </source>
</evidence>
<evidence type="ECO:0000313" key="2">
    <source>
        <dbReference type="EMBL" id="KAK2552213.1"/>
    </source>
</evidence>
<gene>
    <name evidence="2" type="ORF">P5673_026736</name>
</gene>
<keyword evidence="3" id="KW-1185">Reference proteome</keyword>
<dbReference type="AlphaFoldDB" id="A0AAD9UW74"/>
<sequence>MAQYLEPSFGESDETDITPPRTLELRLDTDNDLMSDQLLLDDDMQNENTDTSENSPPPSQPRPRYTNQQNKKSPQKKQSYHVPQERELRKQDLKRKFTDQKTVEAKIARTELSIEKLEKHISCGTCPKSLQYSAKPNVAADILFEKELRDIKLKAEQSLISALTRFHKRKRQIQEKKLKANAAFAARKQKPVTRNPLKETHSANNIVHNDVNIADLQKQISDLKEIVCTHVLKNKKEECYNSLFSDSTNNVTTTPTYTFQKIKGAKNGETP</sequence>
<accession>A0AAD9UW74</accession>
<dbReference type="Proteomes" id="UP001249851">
    <property type="component" value="Unassembled WGS sequence"/>
</dbReference>
<dbReference type="EMBL" id="JARQWQ010000089">
    <property type="protein sequence ID" value="KAK2552213.1"/>
    <property type="molecule type" value="Genomic_DNA"/>
</dbReference>
<proteinExistence type="predicted"/>
<reference evidence="2" key="1">
    <citation type="journal article" date="2023" name="G3 (Bethesda)">
        <title>Whole genome assembly and annotation of the endangered Caribbean coral Acropora cervicornis.</title>
        <authorList>
            <person name="Selwyn J.D."/>
            <person name="Vollmer S.V."/>
        </authorList>
    </citation>
    <scope>NUCLEOTIDE SEQUENCE</scope>
    <source>
        <strain evidence="2">K2</strain>
    </source>
</reference>